<keyword evidence="2" id="KW-1185">Reference proteome</keyword>
<protein>
    <submittedName>
        <fullName evidence="1">Uncharacterized protein</fullName>
    </submittedName>
</protein>
<evidence type="ECO:0000313" key="1">
    <source>
        <dbReference type="EMBL" id="CAA9892701.1"/>
    </source>
</evidence>
<accession>A0A8S0WSF5</accession>
<organism evidence="1 2">
    <name type="scientific">Candidatus Methylobacter favarea</name>
    <dbReference type="NCBI Taxonomy" id="2707345"/>
    <lineage>
        <taxon>Bacteria</taxon>
        <taxon>Pseudomonadati</taxon>
        <taxon>Pseudomonadota</taxon>
        <taxon>Gammaproteobacteria</taxon>
        <taxon>Methylococcales</taxon>
        <taxon>Methylococcaceae</taxon>
        <taxon>Methylobacter</taxon>
    </lineage>
</organism>
<dbReference type="Proteomes" id="UP000494216">
    <property type="component" value="Unassembled WGS sequence"/>
</dbReference>
<comment type="caution">
    <text evidence="1">The sequence shown here is derived from an EMBL/GenBank/DDBJ whole genome shotgun (WGS) entry which is preliminary data.</text>
</comment>
<proteinExistence type="predicted"/>
<dbReference type="EMBL" id="CADCXN010000113">
    <property type="protein sequence ID" value="CAA9892701.1"/>
    <property type="molecule type" value="Genomic_DNA"/>
</dbReference>
<dbReference type="AlphaFoldDB" id="A0A8S0WSF5"/>
<evidence type="ECO:0000313" key="2">
    <source>
        <dbReference type="Proteomes" id="UP000494216"/>
    </source>
</evidence>
<gene>
    <name evidence="1" type="ORF">METHB2_80018</name>
</gene>
<name>A0A8S0WSF5_9GAMM</name>
<sequence>MKPCSIKGEARNLKNRVADLTEQSVLTHAIPYPAHGQWQLSNECPKAGVCVAPSGVPASDPL</sequence>
<reference evidence="1 2" key="1">
    <citation type="submission" date="2020-02" db="EMBL/GenBank/DDBJ databases">
        <authorList>
            <person name="Hogendoorn C."/>
        </authorList>
    </citation>
    <scope>NUCLEOTIDE SEQUENCE [LARGE SCALE GENOMIC DNA]</scope>
    <source>
        <strain evidence="1">METHB21</strain>
    </source>
</reference>